<dbReference type="RefSeq" id="WP_110400612.1">
    <property type="nucleotide sequence ID" value="NZ_QJJS01000007.1"/>
</dbReference>
<dbReference type="PANTHER" id="PTHR43179:SF7">
    <property type="entry name" value="RHAMNOSYLTRANSFERASE WBBL"/>
    <property type="match status" value="1"/>
</dbReference>
<dbReference type="OrthoDB" id="9816564at2"/>
<protein>
    <recommendedName>
        <fullName evidence="1">Glycosyltransferase 2-like domain-containing protein</fullName>
    </recommendedName>
</protein>
<dbReference type="EMBL" id="QJJS01000007">
    <property type="protein sequence ID" value="PXW96193.1"/>
    <property type="molecule type" value="Genomic_DNA"/>
</dbReference>
<evidence type="ECO:0000313" key="3">
    <source>
        <dbReference type="Proteomes" id="UP000247811"/>
    </source>
</evidence>
<dbReference type="SUPFAM" id="SSF53448">
    <property type="entry name" value="Nucleotide-diphospho-sugar transferases"/>
    <property type="match status" value="1"/>
</dbReference>
<accession>A0A318H8K2</accession>
<dbReference type="InterPro" id="IPR001173">
    <property type="entry name" value="Glyco_trans_2-like"/>
</dbReference>
<reference evidence="2 3" key="1">
    <citation type="submission" date="2018-05" db="EMBL/GenBank/DDBJ databases">
        <title>Genomic Encyclopedia of Type Strains, Phase IV (KMG-IV): sequencing the most valuable type-strain genomes for metagenomic binning, comparative biology and taxonomic classification.</title>
        <authorList>
            <person name="Goeker M."/>
        </authorList>
    </citation>
    <scope>NUCLEOTIDE SEQUENCE [LARGE SCALE GENOMIC DNA]</scope>
    <source>
        <strain evidence="2 3">DSM 566</strain>
    </source>
</reference>
<dbReference type="PANTHER" id="PTHR43179">
    <property type="entry name" value="RHAMNOSYLTRANSFERASE WBBL"/>
    <property type="match status" value="1"/>
</dbReference>
<sequence length="320" mass="35784">MSQKNPIDASVIIVNWNVRELLRVCLQSLHDDGGVAAGRLQVIVVDNDSRDGSVAMVREQFPQVELVANGDNVGFGRANNQALPMCRGRHVVLLNPDTRVLDGAIGRMVEMMDAEPAVTVLGCRLLNGDGTLQRWTAGAYPRLANLLNHYFFLDRLLPRALRPMPLYLDHDVSQDIEVDWLCGACMVMRTADLGGQLFNPDYFMYGEDMELCHRLKQAGGTVLYTPRVSIVHYQGESMKQQQGDVLLSALKGPRQFYRQMRGGRGLWLYDLVTVAGFGLRGALYRLGALLRRATPQQAVLEAKARSSEDLMRRAWRVRSA</sequence>
<comment type="caution">
    <text evidence="2">The sequence shown here is derived from an EMBL/GenBank/DDBJ whole genome shotgun (WGS) entry which is preliminary data.</text>
</comment>
<evidence type="ECO:0000313" key="2">
    <source>
        <dbReference type="EMBL" id="PXW96193.1"/>
    </source>
</evidence>
<feature type="domain" description="Glycosyltransferase 2-like" evidence="1">
    <location>
        <begin position="10"/>
        <end position="161"/>
    </location>
</feature>
<dbReference type="Gene3D" id="3.90.550.10">
    <property type="entry name" value="Spore Coat Polysaccharide Biosynthesis Protein SpsA, Chain A"/>
    <property type="match status" value="1"/>
</dbReference>
<dbReference type="Pfam" id="PF00535">
    <property type="entry name" value="Glycos_transf_2"/>
    <property type="match status" value="1"/>
</dbReference>
<organism evidence="2 3">
    <name type="scientific">Sphaerotilus hippei</name>
    <dbReference type="NCBI Taxonomy" id="744406"/>
    <lineage>
        <taxon>Bacteria</taxon>
        <taxon>Pseudomonadati</taxon>
        <taxon>Pseudomonadota</taxon>
        <taxon>Betaproteobacteria</taxon>
        <taxon>Burkholderiales</taxon>
        <taxon>Sphaerotilaceae</taxon>
        <taxon>Sphaerotilus</taxon>
    </lineage>
</organism>
<proteinExistence type="predicted"/>
<gene>
    <name evidence="2" type="ORF">C7444_10799</name>
</gene>
<evidence type="ECO:0000259" key="1">
    <source>
        <dbReference type="Pfam" id="PF00535"/>
    </source>
</evidence>
<dbReference type="Proteomes" id="UP000247811">
    <property type="component" value="Unassembled WGS sequence"/>
</dbReference>
<name>A0A318H8K2_9BURK</name>
<dbReference type="CDD" id="cd04186">
    <property type="entry name" value="GT_2_like_c"/>
    <property type="match status" value="1"/>
</dbReference>
<dbReference type="AlphaFoldDB" id="A0A318H8K2"/>
<keyword evidence="3" id="KW-1185">Reference proteome</keyword>
<dbReference type="InterPro" id="IPR029044">
    <property type="entry name" value="Nucleotide-diphossugar_trans"/>
</dbReference>